<dbReference type="GO" id="GO:0046872">
    <property type="term" value="F:metal ion binding"/>
    <property type="evidence" value="ECO:0007669"/>
    <property type="project" value="UniProtKB-KW"/>
</dbReference>
<organism evidence="4 5">
    <name type="scientific">Clostridium sulfidigenes</name>
    <dbReference type="NCBI Taxonomy" id="318464"/>
    <lineage>
        <taxon>Bacteria</taxon>
        <taxon>Bacillati</taxon>
        <taxon>Bacillota</taxon>
        <taxon>Clostridia</taxon>
        <taxon>Eubacteriales</taxon>
        <taxon>Clostridiaceae</taxon>
        <taxon>Clostridium</taxon>
    </lineage>
</organism>
<dbReference type="PANTHER" id="PTHR11124">
    <property type="entry name" value="VACUOLAR SORTING PROTEIN VPS29"/>
    <property type="match status" value="1"/>
</dbReference>
<dbReference type="NCBIfam" id="TIGR00040">
    <property type="entry name" value="yfcE"/>
    <property type="match status" value="1"/>
</dbReference>
<proteinExistence type="inferred from homology"/>
<dbReference type="InterPro" id="IPR000979">
    <property type="entry name" value="Phosphodiesterase_MJ0936/Vps29"/>
</dbReference>
<dbReference type="Pfam" id="PF12850">
    <property type="entry name" value="Metallophos_2"/>
    <property type="match status" value="1"/>
</dbReference>
<evidence type="ECO:0000256" key="1">
    <source>
        <dbReference type="ARBA" id="ARBA00008950"/>
    </source>
</evidence>
<feature type="domain" description="Calcineurin-like phosphoesterase" evidence="3">
    <location>
        <begin position="1"/>
        <end position="152"/>
    </location>
</feature>
<reference evidence="4" key="1">
    <citation type="submission" date="2019-04" db="EMBL/GenBank/DDBJ databases">
        <title>Evolution of Biomass-Degrading Anaerobic Consortia Revealed by Metagenomics.</title>
        <authorList>
            <person name="Peng X."/>
        </authorList>
    </citation>
    <scope>NUCLEOTIDE SEQUENCE</scope>
    <source>
        <strain evidence="4">SIG254</strain>
    </source>
</reference>
<comment type="similarity">
    <text evidence="1 2">Belongs to the metallophosphoesterase superfamily. YfcE family.</text>
</comment>
<dbReference type="Proteomes" id="UP000768462">
    <property type="component" value="Unassembled WGS sequence"/>
</dbReference>
<comment type="caution">
    <text evidence="4">The sequence shown here is derived from an EMBL/GenBank/DDBJ whole genome shotgun (WGS) entry which is preliminary data.</text>
</comment>
<evidence type="ECO:0000259" key="3">
    <source>
        <dbReference type="Pfam" id="PF12850"/>
    </source>
</evidence>
<dbReference type="AlphaFoldDB" id="A0A927ZS65"/>
<dbReference type="InterPro" id="IPR024654">
    <property type="entry name" value="Calcineurin-like_PHP_lpxH"/>
</dbReference>
<gene>
    <name evidence="4" type="ORF">E7215_00210</name>
</gene>
<name>A0A927ZS65_9CLOT</name>
<dbReference type="SUPFAM" id="SSF56300">
    <property type="entry name" value="Metallo-dependent phosphatases"/>
    <property type="match status" value="1"/>
</dbReference>
<dbReference type="EMBL" id="SVCM01000005">
    <property type="protein sequence ID" value="MBE6058588.1"/>
    <property type="molecule type" value="Genomic_DNA"/>
</dbReference>
<protein>
    <recommendedName>
        <fullName evidence="2">Phosphoesterase</fullName>
        <ecNumber evidence="2">3.1.4.-</ecNumber>
    </recommendedName>
</protein>
<accession>A0A927ZS65</accession>
<evidence type="ECO:0000313" key="5">
    <source>
        <dbReference type="Proteomes" id="UP000768462"/>
    </source>
</evidence>
<evidence type="ECO:0000313" key="4">
    <source>
        <dbReference type="EMBL" id="MBE6058588.1"/>
    </source>
</evidence>
<dbReference type="EC" id="3.1.4.-" evidence="2"/>
<comment type="cofactor">
    <cofactor evidence="2">
        <name>a divalent metal cation</name>
        <dbReference type="ChEBI" id="CHEBI:60240"/>
    </cofactor>
</comment>
<keyword evidence="2" id="KW-0479">Metal-binding</keyword>
<dbReference type="GO" id="GO:0016787">
    <property type="term" value="F:hydrolase activity"/>
    <property type="evidence" value="ECO:0007669"/>
    <property type="project" value="UniProtKB-UniRule"/>
</dbReference>
<dbReference type="InterPro" id="IPR029052">
    <property type="entry name" value="Metallo-depent_PP-like"/>
</dbReference>
<dbReference type="Gene3D" id="3.60.21.10">
    <property type="match status" value="1"/>
</dbReference>
<sequence length="164" mass="18657">MKIGIISDTHMNKHYSKLKHILDDKLKDVDLIIHAGDYTSPEVISMIKEKSKFIGVYGNNDKSNLRSLVPEKHILTLEGYKIGICHGDGTKKQTIDNVVDTFKKDKLDIIIYGHSHKPCIFTKGKTMYLNPGSSTSKRKEPWFSYIILELNKNCPISASVNFFK</sequence>
<evidence type="ECO:0000256" key="2">
    <source>
        <dbReference type="RuleBase" id="RU362039"/>
    </source>
</evidence>